<reference evidence="4" key="1">
    <citation type="submission" date="2015-10" db="EMBL/GenBank/DDBJ databases">
        <authorList>
            <person name="Regsiter A."/>
            <person name="william w."/>
        </authorList>
    </citation>
    <scope>NUCLEOTIDE SEQUENCE</scope>
    <source>
        <strain evidence="4">Montdore</strain>
    </source>
</reference>
<dbReference type="InterPro" id="IPR039719">
    <property type="entry name" value="FBXO28"/>
</dbReference>
<feature type="domain" description="F-box" evidence="3">
    <location>
        <begin position="9"/>
        <end position="56"/>
    </location>
</feature>
<dbReference type="Gene3D" id="1.20.1280.50">
    <property type="match status" value="1"/>
</dbReference>
<dbReference type="AlphaFoldDB" id="A0A292PJL1"/>
<dbReference type="InterPro" id="IPR036047">
    <property type="entry name" value="F-box-like_dom_sf"/>
</dbReference>
<keyword evidence="2" id="KW-0853">WD repeat</keyword>
<evidence type="ECO:0000313" key="5">
    <source>
        <dbReference type="Proteomes" id="UP001412239"/>
    </source>
</evidence>
<dbReference type="Pfam" id="PF12937">
    <property type="entry name" value="F-box-like"/>
    <property type="match status" value="1"/>
</dbReference>
<sequence>MTIERPRKARFLLCLPDELLVEIISHLPPKDVIPLHATCHRLRTLTRLDPTLWRSLCSYREGSSLTVLTPPRAPLSDVECATIDWYTEYRFRNAPMRMRWVGTGSPTMGNEVKGIGAFPSRGGSVEDDMIVSASSDGSVKIWSLQDDYAAKEVGKSERGLIFSQKKRAPALEDQQKKIREAGIVDGVSIDATAGRIWVAGEDGLVEIDLISLKRISTHRFPFAIMSLSQTSSPYPLTIGTTLTLHMHDSRVSPNSPLPAHAHLFQPGPLSILHSGSSIKVAGRFPSLLSYDRRAWPKLTSTIHSGARLCGLTTIGTSGVAACGEYNGKGTLEIYPGPGSLSPVVKNRQTAARSKILTVASHGSYLVTGNAEGCISFFERDARTVIREHWVEGGGRTSSGIWNVGEDGGDVIRRVKPLRGGDGKILVWAGDRLGLLGIGKEQQEISEEAVCPEGEEEEYLMKMRELLRRQGEEVRILEGMGL</sequence>
<dbReference type="SMART" id="SM00256">
    <property type="entry name" value="FBOX"/>
    <property type="match status" value="1"/>
</dbReference>
<keyword evidence="5" id="KW-1185">Reference proteome</keyword>
<dbReference type="InterPro" id="IPR015943">
    <property type="entry name" value="WD40/YVTN_repeat-like_dom_sf"/>
</dbReference>
<feature type="repeat" description="WD" evidence="2">
    <location>
        <begin position="126"/>
        <end position="152"/>
    </location>
</feature>
<dbReference type="PROSITE" id="PS50082">
    <property type="entry name" value="WD_REPEATS_2"/>
    <property type="match status" value="1"/>
</dbReference>
<accession>A0A292PJL1</accession>
<proteinExistence type="inferred from homology"/>
<comment type="similarity">
    <text evidence="1">Belongs to the WD repeat MET30/SCONB/SCON-2 family.</text>
</comment>
<evidence type="ECO:0000313" key="4">
    <source>
        <dbReference type="EMBL" id="CUS07729.1"/>
    </source>
</evidence>
<dbReference type="InterPro" id="IPR036322">
    <property type="entry name" value="WD40_repeat_dom_sf"/>
</dbReference>
<dbReference type="SUPFAM" id="SSF81383">
    <property type="entry name" value="F-box domain"/>
    <property type="match status" value="1"/>
</dbReference>
<dbReference type="PROSITE" id="PS50181">
    <property type="entry name" value="FBOX"/>
    <property type="match status" value="1"/>
</dbReference>
<dbReference type="Proteomes" id="UP001412239">
    <property type="component" value="Unassembled WGS sequence"/>
</dbReference>
<protein>
    <recommendedName>
        <fullName evidence="3">F-box domain-containing protein</fullName>
    </recommendedName>
</protein>
<organism evidence="4 5">
    <name type="scientific">Tuber aestivum</name>
    <name type="common">summer truffle</name>
    <dbReference type="NCBI Taxonomy" id="59557"/>
    <lineage>
        <taxon>Eukaryota</taxon>
        <taxon>Fungi</taxon>
        <taxon>Dikarya</taxon>
        <taxon>Ascomycota</taxon>
        <taxon>Pezizomycotina</taxon>
        <taxon>Pezizomycetes</taxon>
        <taxon>Pezizales</taxon>
        <taxon>Tuberaceae</taxon>
        <taxon>Tuber</taxon>
    </lineage>
</organism>
<dbReference type="PANTHER" id="PTHR13252:SF9">
    <property type="entry name" value="F-BOX ONLY PROTEIN 28"/>
    <property type="match status" value="1"/>
</dbReference>
<dbReference type="InterPro" id="IPR001810">
    <property type="entry name" value="F-box_dom"/>
</dbReference>
<gene>
    <name evidence="4" type="ORF">GSTUAT00008189001</name>
</gene>
<dbReference type="Gene3D" id="2.130.10.10">
    <property type="entry name" value="YVTN repeat-like/Quinoprotein amine dehydrogenase"/>
    <property type="match status" value="1"/>
</dbReference>
<name>A0A292PJL1_9PEZI</name>
<dbReference type="InterPro" id="IPR001680">
    <property type="entry name" value="WD40_rpt"/>
</dbReference>
<evidence type="ECO:0000256" key="2">
    <source>
        <dbReference type="PROSITE-ProRule" id="PRU00221"/>
    </source>
</evidence>
<dbReference type="PANTHER" id="PTHR13252">
    <property type="entry name" value="F-BOX ONLY PROTEIN 28"/>
    <property type="match status" value="1"/>
</dbReference>
<dbReference type="EMBL" id="LN891180">
    <property type="protein sequence ID" value="CUS07729.1"/>
    <property type="molecule type" value="Genomic_DNA"/>
</dbReference>
<dbReference type="SUPFAM" id="SSF50978">
    <property type="entry name" value="WD40 repeat-like"/>
    <property type="match status" value="1"/>
</dbReference>
<evidence type="ECO:0000256" key="1">
    <source>
        <dbReference type="ARBA" id="ARBA00007968"/>
    </source>
</evidence>
<dbReference type="GO" id="GO:0000209">
    <property type="term" value="P:protein polyubiquitination"/>
    <property type="evidence" value="ECO:0007669"/>
    <property type="project" value="TreeGrafter"/>
</dbReference>
<evidence type="ECO:0000259" key="3">
    <source>
        <dbReference type="PROSITE" id="PS50181"/>
    </source>
</evidence>